<dbReference type="InterPro" id="IPR027065">
    <property type="entry name" value="Lon_Prtase"/>
</dbReference>
<reference evidence="5 6" key="1">
    <citation type="submission" date="2019-08" db="EMBL/GenBank/DDBJ databases">
        <title>Calorimonas adulescens gen. nov., sp. nov., an anaerobic thermophilic bacterium from Sakhalin hot spring.</title>
        <authorList>
            <person name="Khomyakova M.A."/>
            <person name="Merkel A.Y."/>
            <person name="Novikov A."/>
            <person name="Bonch-Osmolovskaya E.A."/>
            <person name="Slobodkin A.I."/>
        </authorList>
    </citation>
    <scope>NUCLEOTIDE SEQUENCE [LARGE SCALE GENOMIC DNA]</scope>
    <source>
        <strain evidence="5 6">A05MB</strain>
    </source>
</reference>
<dbReference type="EMBL" id="VTPS01000021">
    <property type="protein sequence ID" value="TZE80911.1"/>
    <property type="molecule type" value="Genomic_DNA"/>
</dbReference>
<feature type="active site" evidence="2">
    <location>
        <position position="656"/>
    </location>
</feature>
<name>A0A5D8Q8R8_9THEO</name>
<dbReference type="PANTHER" id="PTHR10046">
    <property type="entry name" value="ATP DEPENDENT LON PROTEASE FAMILY MEMBER"/>
    <property type="match status" value="1"/>
</dbReference>
<feature type="domain" description="Lon proteolytic" evidence="4">
    <location>
        <begin position="566"/>
        <end position="761"/>
    </location>
</feature>
<evidence type="ECO:0000256" key="3">
    <source>
        <dbReference type="SAM" id="Coils"/>
    </source>
</evidence>
<accession>A0A5D8Q8R8</accession>
<keyword evidence="6" id="KW-1185">Reference proteome</keyword>
<dbReference type="SUPFAM" id="SSF52540">
    <property type="entry name" value="P-loop containing nucleoside triphosphate hydrolases"/>
    <property type="match status" value="1"/>
</dbReference>
<comment type="similarity">
    <text evidence="2">Belongs to the peptidase S16 family.</text>
</comment>
<dbReference type="Proteomes" id="UP000322976">
    <property type="component" value="Unassembled WGS sequence"/>
</dbReference>
<feature type="active site" evidence="2">
    <location>
        <position position="699"/>
    </location>
</feature>
<comment type="catalytic activity">
    <reaction evidence="2">
        <text>Hydrolysis of proteins in presence of ATP.</text>
        <dbReference type="EC" id="3.4.21.53"/>
    </reaction>
</comment>
<dbReference type="Gene3D" id="1.10.8.60">
    <property type="match status" value="1"/>
</dbReference>
<dbReference type="InterPro" id="IPR046844">
    <property type="entry name" value="Lon-like_helical"/>
</dbReference>
<proteinExistence type="inferred from homology"/>
<organism evidence="5 6">
    <name type="scientific">Calorimonas adulescens</name>
    <dbReference type="NCBI Taxonomy" id="2606906"/>
    <lineage>
        <taxon>Bacteria</taxon>
        <taxon>Bacillati</taxon>
        <taxon>Bacillota</taxon>
        <taxon>Clostridia</taxon>
        <taxon>Thermoanaerobacterales</taxon>
        <taxon>Thermoanaerobacteraceae</taxon>
        <taxon>Calorimonas</taxon>
    </lineage>
</organism>
<dbReference type="InterPro" id="IPR008269">
    <property type="entry name" value="Lon_proteolytic"/>
</dbReference>
<dbReference type="Gene3D" id="3.40.50.300">
    <property type="entry name" value="P-loop containing nucleotide triphosphate hydrolases"/>
    <property type="match status" value="2"/>
</dbReference>
<dbReference type="GO" id="GO:0030163">
    <property type="term" value="P:protein catabolic process"/>
    <property type="evidence" value="ECO:0007669"/>
    <property type="project" value="InterPro"/>
</dbReference>
<keyword evidence="1 2" id="KW-0645">Protease</keyword>
<dbReference type="PROSITE" id="PS51786">
    <property type="entry name" value="LON_PROTEOLYTIC"/>
    <property type="match status" value="1"/>
</dbReference>
<dbReference type="InterPro" id="IPR041699">
    <property type="entry name" value="AAA_32"/>
</dbReference>
<feature type="coiled-coil region" evidence="3">
    <location>
        <begin position="199"/>
        <end position="237"/>
    </location>
</feature>
<dbReference type="GO" id="GO:0005524">
    <property type="term" value="F:ATP binding"/>
    <property type="evidence" value="ECO:0007669"/>
    <property type="project" value="InterPro"/>
</dbReference>
<dbReference type="InterPro" id="IPR020568">
    <property type="entry name" value="Ribosomal_Su5_D2-typ_SF"/>
</dbReference>
<evidence type="ECO:0000259" key="4">
    <source>
        <dbReference type="PROSITE" id="PS51786"/>
    </source>
</evidence>
<dbReference type="PRINTS" id="PR00830">
    <property type="entry name" value="ENDOLAPTASE"/>
</dbReference>
<dbReference type="Pfam" id="PF20437">
    <property type="entry name" value="LonC_helical"/>
    <property type="match status" value="1"/>
</dbReference>
<dbReference type="GO" id="GO:0006508">
    <property type="term" value="P:proteolysis"/>
    <property type="evidence" value="ECO:0007669"/>
    <property type="project" value="UniProtKB-KW"/>
</dbReference>
<dbReference type="Gene3D" id="3.30.230.10">
    <property type="match status" value="1"/>
</dbReference>
<evidence type="ECO:0000256" key="1">
    <source>
        <dbReference type="ARBA" id="ARBA00022670"/>
    </source>
</evidence>
<feature type="coiled-coil region" evidence="3">
    <location>
        <begin position="530"/>
        <end position="557"/>
    </location>
</feature>
<keyword evidence="2" id="KW-0720">Serine protease</keyword>
<dbReference type="RefSeq" id="WP_149546104.1">
    <property type="nucleotide sequence ID" value="NZ_VTPS01000021.1"/>
</dbReference>
<dbReference type="EC" id="3.4.21.53" evidence="2"/>
<evidence type="ECO:0000313" key="6">
    <source>
        <dbReference type="Proteomes" id="UP000322976"/>
    </source>
</evidence>
<dbReference type="GO" id="GO:0004252">
    <property type="term" value="F:serine-type endopeptidase activity"/>
    <property type="evidence" value="ECO:0007669"/>
    <property type="project" value="UniProtKB-UniRule"/>
</dbReference>
<protein>
    <recommendedName>
        <fullName evidence="2">endopeptidase La</fullName>
        <ecNumber evidence="2">3.4.21.53</ecNumber>
    </recommendedName>
</protein>
<keyword evidence="2" id="KW-0378">Hydrolase</keyword>
<dbReference type="Pfam" id="PF05362">
    <property type="entry name" value="Lon_C"/>
    <property type="match status" value="1"/>
</dbReference>
<dbReference type="Pfam" id="PF13654">
    <property type="entry name" value="AAA_32"/>
    <property type="match status" value="1"/>
</dbReference>
<sequence length="799" mass="90278">MKELSHEDLKKRISLEDLDFETTAKLGKDYGIIGQERAVEAMQFGLRMKNKGYNIYMSGITGTGKNSYARHIVKETAIKEKVPEDWCYVFNFKEPTQPIALSFRPGEGIRFKKDMEDFAAVLKSQIPRVFESEDYQSQRNNIIKKYQDARVEILEELKDTAKDYGFALQTGPTGFVTIPIVDGRKMSQEEFEALGGNERREIEDRLNKLQLKISDAFKRSQALEKQMKDELNQLDKRVGLFAVGQYIEDMKRKYGDNKKVEEYFENMQEDILDNLNEFINPEQEVQEGDNPFAMIMRGRRDDYFTRFSVNLLINHENSEGAPVVIEHNPTYSNLFGSLEYVNEFGVATTDFTRIKPGAFHRANGGYLILQAHDVLSYPYVWDGIKRVLKTGELRIELPQDRLGFVSMSSLKPEPIPVNVKIIMIGSPTIYSILYSSDEDFEKYFKVLVDFDDTMPLNDDNIKRMIGFIGSYTESHGLRPFDKSGVAAVLEFSTRVSESQKKLSTRFNAIAEVLHESDLWASDSGSDVVREEHVKKAIREKEKRFNRYEERLLEATLDGTLMIDVDGKVVGQVNALTVIDLGDYTFGRPTRVTASTYAGKEGVVNIERESRLSGSIHDKGVMIITGYLGSKFAQNKPLTLSARICFEQSYGGIEGDSASSTELYAILSSLSGLPVRQDIAVTGSVNQKGEIQPIGGATYKIEGFYKLCKARGFTGSQGVIIPYQNIANLCLNDDVIESVKKGEFHIYAVHTIDEGIEILTGVPAGEPDENNNYPVGTVNYLVKQRLEQFAESVRGIERKE</sequence>
<dbReference type="InterPro" id="IPR014721">
    <property type="entry name" value="Ribsml_uS5_D2-typ_fold_subgr"/>
</dbReference>
<comment type="caution">
    <text evidence="5">The sequence shown here is derived from an EMBL/GenBank/DDBJ whole genome shotgun (WGS) entry which is preliminary data.</text>
</comment>
<evidence type="ECO:0000256" key="2">
    <source>
        <dbReference type="PROSITE-ProRule" id="PRU01122"/>
    </source>
</evidence>
<dbReference type="InterPro" id="IPR046843">
    <property type="entry name" value="LonB_AAA-LID"/>
</dbReference>
<dbReference type="SUPFAM" id="SSF54211">
    <property type="entry name" value="Ribosomal protein S5 domain 2-like"/>
    <property type="match status" value="1"/>
</dbReference>
<dbReference type="InterPro" id="IPR027417">
    <property type="entry name" value="P-loop_NTPase"/>
</dbReference>
<dbReference type="GO" id="GO:0004176">
    <property type="term" value="F:ATP-dependent peptidase activity"/>
    <property type="evidence" value="ECO:0007669"/>
    <property type="project" value="UniProtKB-UniRule"/>
</dbReference>
<dbReference type="Pfam" id="PF20436">
    <property type="entry name" value="LonB_AAA-LID"/>
    <property type="match status" value="1"/>
</dbReference>
<keyword evidence="3" id="KW-0175">Coiled coil</keyword>
<evidence type="ECO:0000313" key="5">
    <source>
        <dbReference type="EMBL" id="TZE80911.1"/>
    </source>
</evidence>
<gene>
    <name evidence="5" type="ORF">FWJ32_11500</name>
</gene>
<dbReference type="AlphaFoldDB" id="A0A5D8Q8R8"/>